<dbReference type="SUPFAM" id="SSF56672">
    <property type="entry name" value="DNA/RNA polymerases"/>
    <property type="match status" value="1"/>
</dbReference>
<sequence>GYWELFDTNIDNCNFGFVFCKIRSKPAYIQPLQVSFKGSIKNPITDWHYRYITVDAYKLYLEQELCDIIPIDFALFYPRTDYKPFGHLASFYERRKFYKDQDDNRQQAFKILMNALYGKTTQMIEINDTDWTLKAGQMFLPVYASYITDGTRLNILKYILKHDIDPIAIYTDCIIAEDLPSINDSHLGGWATESKGEMVAIGCGVYSIRDGDTEYSHIRGFHKSDEGKLFSLAEKNHTKKIIPMNIVRPLGLGEFIHHYKSTNENALNQWLKFPKQIDINFDTKRIWDNSFTNCSDLLSRHIDSRPIDLR</sequence>
<accession>A0A0F8XAR2</accession>
<protein>
    <recommendedName>
        <fullName evidence="2">DNA-directed DNA polymerase</fullName>
    </recommendedName>
</protein>
<evidence type="ECO:0000313" key="1">
    <source>
        <dbReference type="EMBL" id="KKK65873.1"/>
    </source>
</evidence>
<dbReference type="AlphaFoldDB" id="A0A0F8XAR2"/>
<comment type="caution">
    <text evidence="1">The sequence shown here is derived from an EMBL/GenBank/DDBJ whole genome shotgun (WGS) entry which is preliminary data.</text>
</comment>
<dbReference type="InterPro" id="IPR043502">
    <property type="entry name" value="DNA/RNA_pol_sf"/>
</dbReference>
<evidence type="ECO:0008006" key="2">
    <source>
        <dbReference type="Google" id="ProtNLM"/>
    </source>
</evidence>
<gene>
    <name evidence="1" type="ORF">LCGC14_2969770</name>
</gene>
<organism evidence="1">
    <name type="scientific">marine sediment metagenome</name>
    <dbReference type="NCBI Taxonomy" id="412755"/>
    <lineage>
        <taxon>unclassified sequences</taxon>
        <taxon>metagenomes</taxon>
        <taxon>ecological metagenomes</taxon>
    </lineage>
</organism>
<name>A0A0F8XAR2_9ZZZZ</name>
<proteinExistence type="predicted"/>
<reference evidence="1" key="1">
    <citation type="journal article" date="2015" name="Nature">
        <title>Complex archaea that bridge the gap between prokaryotes and eukaryotes.</title>
        <authorList>
            <person name="Spang A."/>
            <person name="Saw J.H."/>
            <person name="Jorgensen S.L."/>
            <person name="Zaremba-Niedzwiedzka K."/>
            <person name="Martijn J."/>
            <person name="Lind A.E."/>
            <person name="van Eijk R."/>
            <person name="Schleper C."/>
            <person name="Guy L."/>
            <person name="Ettema T.J."/>
        </authorList>
    </citation>
    <scope>NUCLEOTIDE SEQUENCE</scope>
</reference>
<feature type="non-terminal residue" evidence="1">
    <location>
        <position position="1"/>
    </location>
</feature>
<dbReference type="EMBL" id="LAZR01060347">
    <property type="protein sequence ID" value="KKK65873.1"/>
    <property type="molecule type" value="Genomic_DNA"/>
</dbReference>